<comment type="caution">
    <text evidence="1">The sequence shown here is derived from an EMBL/GenBank/DDBJ whole genome shotgun (WGS) entry which is preliminary data.</text>
</comment>
<dbReference type="AlphaFoldDB" id="A0A9Q1LEB2"/>
<keyword evidence="2" id="KW-1185">Reference proteome</keyword>
<reference evidence="2" key="1">
    <citation type="journal article" date="2023" name="Proc. Natl. Acad. Sci. U.S.A.">
        <title>Genomic and structural basis for evolution of tropane alkaloid biosynthesis.</title>
        <authorList>
            <person name="Wanga Y.-J."/>
            <person name="Taina T."/>
            <person name="Yua J.-Y."/>
            <person name="Lia J."/>
            <person name="Xua B."/>
            <person name="Chenc J."/>
            <person name="D'Auriad J.C."/>
            <person name="Huanga J.-P."/>
            <person name="Huanga S.-X."/>
        </authorList>
    </citation>
    <scope>NUCLEOTIDE SEQUENCE [LARGE SCALE GENOMIC DNA]</scope>
    <source>
        <strain evidence="2">cv. KIB-2019</strain>
    </source>
</reference>
<sequence>MERTLKDKVQAIVQKFNIIKVNVGVKLTSEVLISAIEVEKVDVHRSTIELEKIVLVSVFEVEKAASVPMLVAQAAKTTEVPMPCAQVEKATQVHVSVARVQKATYVCQCSS</sequence>
<dbReference type="EMBL" id="JAJAGQ010000020">
    <property type="protein sequence ID" value="KAJ8532630.1"/>
    <property type="molecule type" value="Genomic_DNA"/>
</dbReference>
<protein>
    <submittedName>
        <fullName evidence="1">Uncharacterized protein</fullName>
    </submittedName>
</protein>
<name>A0A9Q1LEB2_9SOLA</name>
<dbReference type="Proteomes" id="UP001152561">
    <property type="component" value="Unassembled WGS sequence"/>
</dbReference>
<organism evidence="1 2">
    <name type="scientific">Anisodus acutangulus</name>
    <dbReference type="NCBI Taxonomy" id="402998"/>
    <lineage>
        <taxon>Eukaryota</taxon>
        <taxon>Viridiplantae</taxon>
        <taxon>Streptophyta</taxon>
        <taxon>Embryophyta</taxon>
        <taxon>Tracheophyta</taxon>
        <taxon>Spermatophyta</taxon>
        <taxon>Magnoliopsida</taxon>
        <taxon>eudicotyledons</taxon>
        <taxon>Gunneridae</taxon>
        <taxon>Pentapetalae</taxon>
        <taxon>asterids</taxon>
        <taxon>lamiids</taxon>
        <taxon>Solanales</taxon>
        <taxon>Solanaceae</taxon>
        <taxon>Solanoideae</taxon>
        <taxon>Hyoscyameae</taxon>
        <taxon>Anisodus</taxon>
    </lineage>
</organism>
<evidence type="ECO:0000313" key="2">
    <source>
        <dbReference type="Proteomes" id="UP001152561"/>
    </source>
</evidence>
<evidence type="ECO:0000313" key="1">
    <source>
        <dbReference type="EMBL" id="KAJ8532630.1"/>
    </source>
</evidence>
<gene>
    <name evidence="1" type="ORF">K7X08_012553</name>
</gene>
<accession>A0A9Q1LEB2</accession>
<proteinExistence type="predicted"/>